<gene>
    <name evidence="2" type="ORF">MTR67_037099</name>
</gene>
<sequence length="466" mass="53635">MANWSELSYDLLVTIAKLFTVIEDFVIFGAVCKSWRTAGSKENFDVSSSQIPLLMLAPEDLNDDYRDFYSLTKKKISRVFLPEARGKGCNDSASLEPSKFIGVKPNHIYFTHSFRELFPLGGQGVLFFFSKLLSNYSLWPFFAMANWSELPYDLLVTITKLITEIEDFVIFGAVCKSWQTATTKENFDASSSQIPLLMLAPKDLDGDYRYFYSLTKKKFSRVFLPEARGKVRFSTQEWLCVLTYRIALLHPFSRAQIQLPPIRENNNYVVIDKVVLSANPSLTSDYVVMSWHYNKHGHYLAFWRPGDLLWNKIDIEGCVEFQIMHYLKGQFYMITLDGVWVIDVAMPKHSNQEPHLVVKLNFSPHLPPYKNQLYLVEVSGALLLVAQYSTNHKLYGTDSGDITYSFQVWEEDVIKGEAKWIKHLGDGALFMRCNASTSIDPSKFVQSCQVLDNVRRNCINQFWHIP</sequence>
<dbReference type="Pfam" id="PF03478">
    <property type="entry name" value="Beta-prop_KIB1-4"/>
    <property type="match status" value="1"/>
</dbReference>
<evidence type="ECO:0000259" key="1">
    <source>
        <dbReference type="SMART" id="SM00256"/>
    </source>
</evidence>
<accession>A0AAF0ZNX5</accession>
<name>A0AAF0ZNX5_SOLVR</name>
<dbReference type="Proteomes" id="UP001234989">
    <property type="component" value="Chromosome 8"/>
</dbReference>
<protein>
    <recommendedName>
        <fullName evidence="1">F-box domain-containing protein</fullName>
    </recommendedName>
</protein>
<proteinExistence type="predicted"/>
<dbReference type="EMBL" id="CP133619">
    <property type="protein sequence ID" value="WMV43714.1"/>
    <property type="molecule type" value="Genomic_DNA"/>
</dbReference>
<dbReference type="SMART" id="SM00256">
    <property type="entry name" value="FBOX"/>
    <property type="match status" value="2"/>
</dbReference>
<organism evidence="2 3">
    <name type="scientific">Solanum verrucosum</name>
    <dbReference type="NCBI Taxonomy" id="315347"/>
    <lineage>
        <taxon>Eukaryota</taxon>
        <taxon>Viridiplantae</taxon>
        <taxon>Streptophyta</taxon>
        <taxon>Embryophyta</taxon>
        <taxon>Tracheophyta</taxon>
        <taxon>Spermatophyta</taxon>
        <taxon>Magnoliopsida</taxon>
        <taxon>eudicotyledons</taxon>
        <taxon>Gunneridae</taxon>
        <taxon>Pentapetalae</taxon>
        <taxon>asterids</taxon>
        <taxon>lamiids</taxon>
        <taxon>Solanales</taxon>
        <taxon>Solanaceae</taxon>
        <taxon>Solanoideae</taxon>
        <taxon>Solaneae</taxon>
        <taxon>Solanum</taxon>
    </lineage>
</organism>
<reference evidence="2" key="1">
    <citation type="submission" date="2023-08" db="EMBL/GenBank/DDBJ databases">
        <title>A de novo genome assembly of Solanum verrucosum Schlechtendal, a Mexican diploid species geographically isolated from the other diploid A-genome species in potato relatives.</title>
        <authorList>
            <person name="Hosaka K."/>
        </authorList>
    </citation>
    <scope>NUCLEOTIDE SEQUENCE</scope>
    <source>
        <tissue evidence="2">Young leaves</tissue>
    </source>
</reference>
<dbReference type="InterPro" id="IPR050942">
    <property type="entry name" value="F-box_BR-signaling"/>
</dbReference>
<dbReference type="PANTHER" id="PTHR44259">
    <property type="entry name" value="OS07G0183000 PROTEIN-RELATED"/>
    <property type="match status" value="1"/>
</dbReference>
<dbReference type="InterPro" id="IPR005174">
    <property type="entry name" value="KIB1-4_b-propeller"/>
</dbReference>
<dbReference type="InterPro" id="IPR001810">
    <property type="entry name" value="F-box_dom"/>
</dbReference>
<dbReference type="PANTHER" id="PTHR44259:SF52">
    <property type="entry name" value="UBIQUITIN-PROTEIN LIGASE"/>
    <property type="match status" value="1"/>
</dbReference>
<evidence type="ECO:0000313" key="3">
    <source>
        <dbReference type="Proteomes" id="UP001234989"/>
    </source>
</evidence>
<evidence type="ECO:0000313" key="2">
    <source>
        <dbReference type="EMBL" id="WMV43714.1"/>
    </source>
</evidence>
<feature type="domain" description="F-box" evidence="1">
    <location>
        <begin position="7"/>
        <end position="48"/>
    </location>
</feature>
<dbReference type="AlphaFoldDB" id="A0AAF0ZNX5"/>
<keyword evidence="3" id="KW-1185">Reference proteome</keyword>
<feature type="domain" description="F-box" evidence="1">
    <location>
        <begin position="150"/>
        <end position="191"/>
    </location>
</feature>